<dbReference type="PANTHER" id="PTHR20883">
    <property type="entry name" value="PHYTANOYL-COA DIOXYGENASE DOMAIN CONTAINING 1"/>
    <property type="match status" value="1"/>
</dbReference>
<sequence>MTPEITDAHRDQFARDGYTKVEGGFAPDECDRFINYMLDLQAGRTTIEGYAPRGPDDWNRLISRALHHPLGLSWMIDPRLRVPLRTFLGEEPDGVQSMYLFKGSEQRRHQDAYHLPGCMSAWVALQKVGAHNGTIHVQVGSHKGPLIEKKDFREDEHRDRGPWHGWDPEDAFDALFERNGLPEIAVEADKGDIVFFDGRIIHRGGPILEAGSFRHSWVGHYIPRSFNPWPYEAAPRLRVSFDGVCRFTPTHAAA</sequence>
<keyword evidence="2" id="KW-0408">Iron</keyword>
<evidence type="ECO:0000313" key="3">
    <source>
        <dbReference type="EMBL" id="SVC55163.1"/>
    </source>
</evidence>
<dbReference type="EMBL" id="UINC01097452">
    <property type="protein sequence ID" value="SVC55163.1"/>
    <property type="molecule type" value="Genomic_DNA"/>
</dbReference>
<dbReference type="AlphaFoldDB" id="A0A382N1S4"/>
<reference evidence="3" key="1">
    <citation type="submission" date="2018-05" db="EMBL/GenBank/DDBJ databases">
        <authorList>
            <person name="Lanie J.A."/>
            <person name="Ng W.-L."/>
            <person name="Kazmierczak K.M."/>
            <person name="Andrzejewski T.M."/>
            <person name="Davidsen T.M."/>
            <person name="Wayne K.J."/>
            <person name="Tettelin H."/>
            <person name="Glass J.I."/>
            <person name="Rusch D."/>
            <person name="Podicherti R."/>
            <person name="Tsui H.-C.T."/>
            <person name="Winkler M.E."/>
        </authorList>
    </citation>
    <scope>NUCLEOTIDE SEQUENCE</scope>
</reference>
<gene>
    <name evidence="3" type="ORF">METZ01_LOCUS308017</name>
</gene>
<name>A0A382N1S4_9ZZZZ</name>
<protein>
    <recommendedName>
        <fullName evidence="4">Phytanoyl-CoA dioxygenase family protein</fullName>
    </recommendedName>
</protein>
<accession>A0A382N1S4</accession>
<dbReference type="SUPFAM" id="SSF51197">
    <property type="entry name" value="Clavaminate synthase-like"/>
    <property type="match status" value="1"/>
</dbReference>
<proteinExistence type="predicted"/>
<dbReference type="GO" id="GO:0046872">
    <property type="term" value="F:metal ion binding"/>
    <property type="evidence" value="ECO:0007669"/>
    <property type="project" value="UniProtKB-KW"/>
</dbReference>
<dbReference type="Pfam" id="PF05721">
    <property type="entry name" value="PhyH"/>
    <property type="match status" value="1"/>
</dbReference>
<evidence type="ECO:0000256" key="2">
    <source>
        <dbReference type="ARBA" id="ARBA00023004"/>
    </source>
</evidence>
<keyword evidence="1" id="KW-0479">Metal-binding</keyword>
<dbReference type="PANTHER" id="PTHR20883:SF15">
    <property type="entry name" value="PHYTANOYL-COA DIOXYGENASE DOMAIN-CONTAINING PROTEIN 1"/>
    <property type="match status" value="1"/>
</dbReference>
<organism evidence="3">
    <name type="scientific">marine metagenome</name>
    <dbReference type="NCBI Taxonomy" id="408172"/>
    <lineage>
        <taxon>unclassified sequences</taxon>
        <taxon>metagenomes</taxon>
        <taxon>ecological metagenomes</taxon>
    </lineage>
</organism>
<dbReference type="InterPro" id="IPR008775">
    <property type="entry name" value="Phytyl_CoA_dOase-like"/>
</dbReference>
<evidence type="ECO:0000256" key="1">
    <source>
        <dbReference type="ARBA" id="ARBA00022723"/>
    </source>
</evidence>
<evidence type="ECO:0008006" key="4">
    <source>
        <dbReference type="Google" id="ProtNLM"/>
    </source>
</evidence>
<dbReference type="Gene3D" id="2.60.120.620">
    <property type="entry name" value="q2cbj1_9rhob like domain"/>
    <property type="match status" value="1"/>
</dbReference>